<dbReference type="InterPro" id="IPR051120">
    <property type="entry name" value="ABC_AA/LPS_Transport"/>
</dbReference>
<dbReference type="PROSITE" id="PS00211">
    <property type="entry name" value="ABC_TRANSPORTER_1"/>
    <property type="match status" value="1"/>
</dbReference>
<keyword evidence="6" id="KW-0067">ATP-binding</keyword>
<dbReference type="InterPro" id="IPR001851">
    <property type="entry name" value="ABC_transp_permease"/>
</dbReference>
<evidence type="ECO:0000256" key="5">
    <source>
        <dbReference type="ARBA" id="ARBA00022741"/>
    </source>
</evidence>
<keyword evidence="7 9" id="KW-1133">Transmembrane helix</keyword>
<name>A0ABT8TN69_9ACTN</name>
<keyword evidence="2" id="KW-0813">Transport</keyword>
<feature type="transmembrane region" description="Helical" evidence="9">
    <location>
        <begin position="136"/>
        <end position="157"/>
    </location>
</feature>
<dbReference type="InterPro" id="IPR003439">
    <property type="entry name" value="ABC_transporter-like_ATP-bd"/>
</dbReference>
<feature type="transmembrane region" description="Helical" evidence="9">
    <location>
        <begin position="213"/>
        <end position="233"/>
    </location>
</feature>
<feature type="transmembrane region" description="Helical" evidence="9">
    <location>
        <begin position="302"/>
        <end position="322"/>
    </location>
</feature>
<dbReference type="RefSeq" id="WP_302706728.1">
    <property type="nucleotide sequence ID" value="NZ_JAULSC010000004.1"/>
</dbReference>
<evidence type="ECO:0000256" key="1">
    <source>
        <dbReference type="ARBA" id="ARBA00004651"/>
    </source>
</evidence>
<sequence>MSDFVQFAALGLGLGSVYALLAVGLVLIYRGSGTINLAHGHFAVLAAFLFVELRDNRGLSTAVTLVLVVLLTAAVGGLVQLCVMRPLRGASPISRVIATLGVLTVVNESLALAFGAEQQATEPLLPTETVQVAGVVLGRQSLYLAVIAVLVVAALVASSRTRFGLALTASAENPRAARALGWSPEVLAMATWIVGGALAGLAGSLVFSTTSGYFTLGGLSLLIVGALAAALFAQFRSYPMALLAGWLLAIVQSEAMQYTDITGVSDAIPFIAIVVMLVIRGRGLPVRGTTADRLPSVGNGRVRAVPALVATGLLVLLMQTTWKLDYDLLQAIVVSMSVGIVALSIVVLTGYAGQLSLAQMALAGVGAYAAGRLVDAQGWTFGPALVAGIVAAGLVGLLLGLPALRTRGVNLTVVTFGLGFAVYAVLFSSTELTGGTDQTQIPFQTLFGLEIDPVLHLHTYASVCVVAFALVALLIANLRRGRVGRRLLAVRVNERAAASIGVSVFAAKLYAFSLAAAIAGLGGVLLAFSYSTILYANLFGPFSSINVMTVAVVGGVGYALGPALGVPLVTGGVGTIIAAQLSESIDAYVPLAGGVILILLLIASQNGAAAAISAAIPARLRAWRLPLGGRPVHEVATPRQVEPIESHSLTVSGVVQRFGGVTALSEVSLFVEPGKVLGLLGPNGAGKTTLVDVVTGYASPAQGRVLLGKSDITSWSATKRARAGLGRTFQSLELFDDLSVRENLLAASDQRDALGYVTDLFWPGRGRLTTTAAAAVEELGLGDVLDKLPTELSYGQRRLVAIARAVSTRPSVLLLDEPGAGLDESETAELGHLIRRLAHEWGMGVLLIEHDVAMVLRTSDDVVVLDFGRTIFTGAPGRVSDDPTVRTAYLGLPATADV</sequence>
<keyword evidence="3" id="KW-1003">Cell membrane</keyword>
<feature type="transmembrane region" description="Helical" evidence="9">
    <location>
        <begin position="186"/>
        <end position="207"/>
    </location>
</feature>
<dbReference type="InterPro" id="IPR043428">
    <property type="entry name" value="LivM-like"/>
</dbReference>
<comment type="caution">
    <text evidence="11">The sequence shown here is derived from an EMBL/GenBank/DDBJ whole genome shotgun (WGS) entry which is preliminary data.</text>
</comment>
<feature type="transmembrane region" description="Helical" evidence="9">
    <location>
        <begin position="534"/>
        <end position="556"/>
    </location>
</feature>
<keyword evidence="4 9" id="KW-0812">Transmembrane</keyword>
<feature type="transmembrane region" description="Helical" evidence="9">
    <location>
        <begin position="408"/>
        <end position="426"/>
    </location>
</feature>
<dbReference type="InterPro" id="IPR003593">
    <property type="entry name" value="AAA+_ATPase"/>
</dbReference>
<evidence type="ECO:0000256" key="8">
    <source>
        <dbReference type="ARBA" id="ARBA00023136"/>
    </source>
</evidence>
<feature type="transmembrane region" description="Helical" evidence="9">
    <location>
        <begin position="264"/>
        <end position="281"/>
    </location>
</feature>
<dbReference type="PROSITE" id="PS50893">
    <property type="entry name" value="ABC_TRANSPORTER_2"/>
    <property type="match status" value="1"/>
</dbReference>
<dbReference type="EMBL" id="JAULSC010000004">
    <property type="protein sequence ID" value="MDO3395412.1"/>
    <property type="molecule type" value="Genomic_DNA"/>
</dbReference>
<feature type="domain" description="ABC transporter" evidence="10">
    <location>
        <begin position="649"/>
        <end position="892"/>
    </location>
</feature>
<feature type="transmembrane region" description="Helical" evidence="9">
    <location>
        <begin position="497"/>
        <end position="528"/>
    </location>
</feature>
<feature type="transmembrane region" description="Helical" evidence="9">
    <location>
        <begin position="563"/>
        <end position="581"/>
    </location>
</feature>
<feature type="transmembrane region" description="Helical" evidence="9">
    <location>
        <begin position="35"/>
        <end position="53"/>
    </location>
</feature>
<keyword evidence="12" id="KW-1185">Reference proteome</keyword>
<dbReference type="Gene3D" id="3.40.50.300">
    <property type="entry name" value="P-loop containing nucleotide triphosphate hydrolases"/>
    <property type="match status" value="1"/>
</dbReference>
<evidence type="ECO:0000256" key="7">
    <source>
        <dbReference type="ARBA" id="ARBA00022989"/>
    </source>
</evidence>
<feature type="transmembrane region" description="Helical" evidence="9">
    <location>
        <begin position="96"/>
        <end position="116"/>
    </location>
</feature>
<protein>
    <submittedName>
        <fullName evidence="11">Branched-chain amino acid ABC transporter permease/ATP-binding protein</fullName>
    </submittedName>
</protein>
<dbReference type="SUPFAM" id="SSF52540">
    <property type="entry name" value="P-loop containing nucleoside triphosphate hydrolases"/>
    <property type="match status" value="1"/>
</dbReference>
<gene>
    <name evidence="11" type="ORF">QWJ41_06770</name>
</gene>
<dbReference type="Pfam" id="PF00005">
    <property type="entry name" value="ABC_tran"/>
    <property type="match status" value="1"/>
</dbReference>
<feature type="transmembrane region" description="Helical" evidence="9">
    <location>
        <begin position="380"/>
        <end position="401"/>
    </location>
</feature>
<dbReference type="Pfam" id="PF02653">
    <property type="entry name" value="BPD_transp_2"/>
    <property type="match status" value="2"/>
</dbReference>
<organism evidence="11 12">
    <name type="scientific">Nocardioides cremeus</name>
    <dbReference type="NCBI Taxonomy" id="3058044"/>
    <lineage>
        <taxon>Bacteria</taxon>
        <taxon>Bacillati</taxon>
        <taxon>Actinomycetota</taxon>
        <taxon>Actinomycetes</taxon>
        <taxon>Propionibacteriales</taxon>
        <taxon>Nocardioidaceae</taxon>
        <taxon>Nocardioides</taxon>
    </lineage>
</organism>
<feature type="transmembrane region" description="Helical" evidence="9">
    <location>
        <begin position="587"/>
        <end position="616"/>
    </location>
</feature>
<dbReference type="PANTHER" id="PTHR45772">
    <property type="entry name" value="CONSERVED COMPONENT OF ABC TRANSPORTER FOR NATURAL AMINO ACIDS-RELATED"/>
    <property type="match status" value="1"/>
</dbReference>
<evidence type="ECO:0000256" key="6">
    <source>
        <dbReference type="ARBA" id="ARBA00022840"/>
    </source>
</evidence>
<evidence type="ECO:0000256" key="2">
    <source>
        <dbReference type="ARBA" id="ARBA00022448"/>
    </source>
</evidence>
<accession>A0ABT8TN69</accession>
<reference evidence="11" key="1">
    <citation type="submission" date="2023-06" db="EMBL/GenBank/DDBJ databases">
        <title>Genome sequence of Nocardioides sp. SOB44.</title>
        <authorList>
            <person name="Zhang G."/>
        </authorList>
    </citation>
    <scope>NUCLEOTIDE SEQUENCE</scope>
    <source>
        <strain evidence="11">SOB44</strain>
    </source>
</reference>
<feature type="transmembrane region" description="Helical" evidence="9">
    <location>
        <begin position="6"/>
        <end position="28"/>
    </location>
</feature>
<evidence type="ECO:0000256" key="4">
    <source>
        <dbReference type="ARBA" id="ARBA00022692"/>
    </source>
</evidence>
<dbReference type="InterPro" id="IPR027417">
    <property type="entry name" value="P-loop_NTPase"/>
</dbReference>
<evidence type="ECO:0000313" key="12">
    <source>
        <dbReference type="Proteomes" id="UP001168363"/>
    </source>
</evidence>
<keyword evidence="8 9" id="KW-0472">Membrane</keyword>
<comment type="subcellular location">
    <subcellularLocation>
        <location evidence="1">Cell membrane</location>
        <topology evidence="1">Multi-pass membrane protein</topology>
    </subcellularLocation>
</comment>
<dbReference type="CDD" id="cd03219">
    <property type="entry name" value="ABC_Mj1267_LivG_branched"/>
    <property type="match status" value="1"/>
</dbReference>
<dbReference type="CDD" id="cd06582">
    <property type="entry name" value="TM_PBP1_LivH_like"/>
    <property type="match status" value="1"/>
</dbReference>
<evidence type="ECO:0000259" key="10">
    <source>
        <dbReference type="PROSITE" id="PS50893"/>
    </source>
</evidence>
<feature type="transmembrane region" description="Helical" evidence="9">
    <location>
        <begin position="355"/>
        <end position="374"/>
    </location>
</feature>
<keyword evidence="5" id="KW-0547">Nucleotide-binding</keyword>
<dbReference type="Proteomes" id="UP001168363">
    <property type="component" value="Unassembled WGS sequence"/>
</dbReference>
<evidence type="ECO:0000313" key="11">
    <source>
        <dbReference type="EMBL" id="MDO3395412.1"/>
    </source>
</evidence>
<dbReference type="CDD" id="cd06581">
    <property type="entry name" value="TM_PBP1_LivM_like"/>
    <property type="match status" value="1"/>
</dbReference>
<feature type="transmembrane region" description="Helical" evidence="9">
    <location>
        <begin position="457"/>
        <end position="476"/>
    </location>
</feature>
<feature type="transmembrane region" description="Helical" evidence="9">
    <location>
        <begin position="328"/>
        <end position="348"/>
    </location>
</feature>
<dbReference type="InterPro" id="IPR017871">
    <property type="entry name" value="ABC_transporter-like_CS"/>
</dbReference>
<feature type="transmembrane region" description="Helical" evidence="9">
    <location>
        <begin position="59"/>
        <end position="84"/>
    </location>
</feature>
<evidence type="ECO:0000256" key="9">
    <source>
        <dbReference type="SAM" id="Phobius"/>
    </source>
</evidence>
<evidence type="ECO:0000256" key="3">
    <source>
        <dbReference type="ARBA" id="ARBA00022475"/>
    </source>
</evidence>
<proteinExistence type="predicted"/>
<dbReference type="SMART" id="SM00382">
    <property type="entry name" value="AAA"/>
    <property type="match status" value="1"/>
</dbReference>